<feature type="domain" description="PurM-like C-terminal" evidence="7">
    <location>
        <begin position="94"/>
        <end position="266"/>
    </location>
</feature>
<dbReference type="GO" id="GO:0005524">
    <property type="term" value="F:ATP binding"/>
    <property type="evidence" value="ECO:0007669"/>
    <property type="project" value="UniProtKB-KW"/>
</dbReference>
<evidence type="ECO:0000256" key="2">
    <source>
        <dbReference type="ARBA" id="ARBA00022741"/>
    </source>
</evidence>
<evidence type="ECO:0000256" key="3">
    <source>
        <dbReference type="ARBA" id="ARBA00022777"/>
    </source>
</evidence>
<comment type="caution">
    <text evidence="8">The sequence shown here is derived from an EMBL/GenBank/DDBJ whole genome shotgun (WGS) entry which is preliminary data.</text>
</comment>
<dbReference type="Gene3D" id="3.30.1330.10">
    <property type="entry name" value="PurM-like, N-terminal domain"/>
    <property type="match status" value="1"/>
</dbReference>
<dbReference type="OrthoDB" id="409395at2759"/>
<keyword evidence="3 8" id="KW-0418">Kinase</keyword>
<keyword evidence="5" id="KW-0711">Selenium</keyword>
<keyword evidence="1" id="KW-0808">Transferase</keyword>
<protein>
    <submittedName>
        <fullName evidence="8">Selenide, water dikinase</fullName>
    </submittedName>
</protein>
<dbReference type="Proteomes" id="UP000031668">
    <property type="component" value="Unassembled WGS sequence"/>
</dbReference>
<keyword evidence="2" id="KW-0547">Nucleotide-binding</keyword>
<dbReference type="FunFam" id="3.90.650.10:FF:000010">
    <property type="entry name" value="Selenide, water dikinase"/>
    <property type="match status" value="1"/>
</dbReference>
<dbReference type="SUPFAM" id="SSF56042">
    <property type="entry name" value="PurM C-terminal domain-like"/>
    <property type="match status" value="1"/>
</dbReference>
<feature type="domain" description="PurM-like N-terminal" evidence="6">
    <location>
        <begin position="2"/>
        <end position="79"/>
    </location>
</feature>
<sequence length="280" mass="30575">MGKITCANVLSDMFAMGVTRVDNMLMLLGVSTDMTTKELDTVVPIIMRGFADTAREVGSSVNGGQTVKNPWMLLGGVATSVVDKSELIPFDNAQVGNVLVLTKPLGTRIVGNAFQWYDQKMPRWEKIKHVISTDELKNLYLETGRQMASLNLKAAKEMHNHGANACTDITGFGILGHAENLVSFQKNPVTFSIHTLPLLKYTKEIAEKCEIDFKLIEGYCAETSGGLLICLPEDKAKNFCEKMMREDGSDGAWIIGDVLAGDRKAIISGSPKILTVSPVF</sequence>
<keyword evidence="4" id="KW-0067">ATP-binding</keyword>
<evidence type="ECO:0000256" key="5">
    <source>
        <dbReference type="ARBA" id="ARBA00023266"/>
    </source>
</evidence>
<dbReference type="GO" id="GO:0016260">
    <property type="term" value="P:selenocysteine biosynthetic process"/>
    <property type="evidence" value="ECO:0007669"/>
    <property type="project" value="TreeGrafter"/>
</dbReference>
<evidence type="ECO:0000259" key="7">
    <source>
        <dbReference type="Pfam" id="PF02769"/>
    </source>
</evidence>
<dbReference type="PANTHER" id="PTHR10256">
    <property type="entry name" value="SELENIDE, WATER DIKINASE"/>
    <property type="match status" value="1"/>
</dbReference>
<accession>A0A0C2MDS5</accession>
<name>A0A0C2MDS5_THEKT</name>
<gene>
    <name evidence="8" type="ORF">RF11_13825</name>
</gene>
<dbReference type="Pfam" id="PF02769">
    <property type="entry name" value="AIRS_C"/>
    <property type="match status" value="1"/>
</dbReference>
<evidence type="ECO:0000256" key="4">
    <source>
        <dbReference type="ARBA" id="ARBA00022840"/>
    </source>
</evidence>
<dbReference type="InterPro" id="IPR036921">
    <property type="entry name" value="PurM-like_N_sf"/>
</dbReference>
<dbReference type="AlphaFoldDB" id="A0A0C2MDS5"/>
<dbReference type="InterPro" id="IPR036676">
    <property type="entry name" value="PurM-like_C_sf"/>
</dbReference>
<keyword evidence="9" id="KW-1185">Reference proteome</keyword>
<dbReference type="InterPro" id="IPR016188">
    <property type="entry name" value="PurM-like_N"/>
</dbReference>
<dbReference type="Gene3D" id="3.90.650.10">
    <property type="entry name" value="PurM-like C-terminal domain"/>
    <property type="match status" value="1"/>
</dbReference>
<dbReference type="EMBL" id="JWZT01004976">
    <property type="protein sequence ID" value="KII62454.1"/>
    <property type="molecule type" value="Genomic_DNA"/>
</dbReference>
<dbReference type="GO" id="GO:0004756">
    <property type="term" value="F:selenide, water dikinase activity"/>
    <property type="evidence" value="ECO:0007669"/>
    <property type="project" value="TreeGrafter"/>
</dbReference>
<evidence type="ECO:0000313" key="8">
    <source>
        <dbReference type="EMBL" id="KII62454.1"/>
    </source>
</evidence>
<evidence type="ECO:0000259" key="6">
    <source>
        <dbReference type="Pfam" id="PF00586"/>
    </source>
</evidence>
<organism evidence="8 9">
    <name type="scientific">Thelohanellus kitauei</name>
    <name type="common">Myxosporean</name>
    <dbReference type="NCBI Taxonomy" id="669202"/>
    <lineage>
        <taxon>Eukaryota</taxon>
        <taxon>Metazoa</taxon>
        <taxon>Cnidaria</taxon>
        <taxon>Myxozoa</taxon>
        <taxon>Myxosporea</taxon>
        <taxon>Bivalvulida</taxon>
        <taxon>Platysporina</taxon>
        <taxon>Myxobolidae</taxon>
        <taxon>Thelohanellus</taxon>
    </lineage>
</organism>
<dbReference type="OMA" id="QPEKWNR"/>
<evidence type="ECO:0000313" key="9">
    <source>
        <dbReference type="Proteomes" id="UP000031668"/>
    </source>
</evidence>
<dbReference type="NCBIfam" id="TIGR00476">
    <property type="entry name" value="selD"/>
    <property type="match status" value="1"/>
</dbReference>
<reference evidence="8 9" key="1">
    <citation type="journal article" date="2014" name="Genome Biol. Evol.">
        <title>The genome of the myxosporean Thelohanellus kitauei shows adaptations to nutrient acquisition within its fish host.</title>
        <authorList>
            <person name="Yang Y."/>
            <person name="Xiong J."/>
            <person name="Zhou Z."/>
            <person name="Huo F."/>
            <person name="Miao W."/>
            <person name="Ran C."/>
            <person name="Liu Y."/>
            <person name="Zhang J."/>
            <person name="Feng J."/>
            <person name="Wang M."/>
            <person name="Wang M."/>
            <person name="Wang L."/>
            <person name="Yao B."/>
        </authorList>
    </citation>
    <scope>NUCLEOTIDE SEQUENCE [LARGE SCALE GENOMIC DNA]</scope>
    <source>
        <strain evidence="8">Wuqing</strain>
    </source>
</reference>
<dbReference type="InterPro" id="IPR010918">
    <property type="entry name" value="PurM-like_C_dom"/>
</dbReference>
<evidence type="ECO:0000256" key="1">
    <source>
        <dbReference type="ARBA" id="ARBA00022679"/>
    </source>
</evidence>
<dbReference type="SUPFAM" id="SSF55326">
    <property type="entry name" value="PurM N-terminal domain-like"/>
    <property type="match status" value="1"/>
</dbReference>
<dbReference type="Pfam" id="PF00586">
    <property type="entry name" value="AIRS"/>
    <property type="match status" value="1"/>
</dbReference>
<proteinExistence type="predicted"/>
<dbReference type="PANTHER" id="PTHR10256:SF0">
    <property type="entry name" value="INACTIVE SELENIDE, WATER DIKINASE-LIKE PROTEIN-RELATED"/>
    <property type="match status" value="1"/>
</dbReference>
<dbReference type="InterPro" id="IPR004536">
    <property type="entry name" value="SPS/SelD"/>
</dbReference>
<dbReference type="GO" id="GO:0005737">
    <property type="term" value="C:cytoplasm"/>
    <property type="evidence" value="ECO:0007669"/>
    <property type="project" value="TreeGrafter"/>
</dbReference>